<organism evidence="1 2">
    <name type="scientific">Jannaschia helgolandensis</name>
    <dbReference type="NCBI Taxonomy" id="188906"/>
    <lineage>
        <taxon>Bacteria</taxon>
        <taxon>Pseudomonadati</taxon>
        <taxon>Pseudomonadota</taxon>
        <taxon>Alphaproteobacteria</taxon>
        <taxon>Rhodobacterales</taxon>
        <taxon>Roseobacteraceae</taxon>
        <taxon>Jannaschia</taxon>
    </lineage>
</organism>
<name>A0A1H7LQG5_9RHOB</name>
<reference evidence="1 2" key="1">
    <citation type="submission" date="2016-10" db="EMBL/GenBank/DDBJ databases">
        <authorList>
            <person name="de Groot N.N."/>
        </authorList>
    </citation>
    <scope>NUCLEOTIDE SEQUENCE [LARGE SCALE GENOMIC DNA]</scope>
    <source>
        <strain evidence="1 2">DSM 14858</strain>
    </source>
</reference>
<evidence type="ECO:0000313" key="1">
    <source>
        <dbReference type="EMBL" id="SEL01140.1"/>
    </source>
</evidence>
<accession>A0A1H7LQG5</accession>
<proteinExistence type="predicted"/>
<dbReference type="EMBL" id="FNZQ01000002">
    <property type="protein sequence ID" value="SEL01140.1"/>
    <property type="molecule type" value="Genomic_DNA"/>
</dbReference>
<keyword evidence="2" id="KW-1185">Reference proteome</keyword>
<sequence>MILLQTVRSVGVTIGVTLLSYVSRSVQFAAMLRPSASLGKIWAKDERSLRYDAAIG</sequence>
<protein>
    <submittedName>
        <fullName evidence="1">Uncharacterized protein</fullName>
    </submittedName>
</protein>
<dbReference type="Proteomes" id="UP000199283">
    <property type="component" value="Unassembled WGS sequence"/>
</dbReference>
<gene>
    <name evidence="1" type="ORF">SAMN04488526_1795</name>
</gene>
<dbReference type="AlphaFoldDB" id="A0A1H7LQG5"/>
<evidence type="ECO:0000313" key="2">
    <source>
        <dbReference type="Proteomes" id="UP000199283"/>
    </source>
</evidence>